<dbReference type="GO" id="GO:0016020">
    <property type="term" value="C:membrane"/>
    <property type="evidence" value="ECO:0007669"/>
    <property type="project" value="UniProtKB-SubCell"/>
</dbReference>
<name>A0A915HM19_ROMCU</name>
<evidence type="ECO:0000256" key="3">
    <source>
        <dbReference type="ARBA" id="ARBA00022989"/>
    </source>
</evidence>
<dbReference type="SUPFAM" id="SSF90112">
    <property type="entry name" value="Neurotransmitter-gated ion-channel transmembrane pore"/>
    <property type="match status" value="1"/>
</dbReference>
<feature type="domain" description="Neurotransmitter-gated ion-channel transmembrane" evidence="8">
    <location>
        <begin position="94"/>
        <end position="243"/>
    </location>
</feature>
<comment type="subcellular location">
    <subcellularLocation>
        <location evidence="1">Membrane</location>
        <topology evidence="1">Multi-pass membrane protein</topology>
    </subcellularLocation>
</comment>
<dbReference type="InterPro" id="IPR006201">
    <property type="entry name" value="Neur_channel"/>
</dbReference>
<dbReference type="PROSITE" id="PS00236">
    <property type="entry name" value="NEUROTR_ION_CHANNEL"/>
    <property type="match status" value="1"/>
</dbReference>
<dbReference type="AlphaFoldDB" id="A0A915HM19"/>
<feature type="region of interest" description="Disordered" evidence="5">
    <location>
        <begin position="221"/>
        <end position="265"/>
    </location>
</feature>
<dbReference type="InterPro" id="IPR036719">
    <property type="entry name" value="Neuro-gated_channel_TM_sf"/>
</dbReference>
<protein>
    <submittedName>
        <fullName evidence="10">Uncharacterized protein</fullName>
    </submittedName>
</protein>
<dbReference type="InterPro" id="IPR006202">
    <property type="entry name" value="Neur_chan_lig-bd"/>
</dbReference>
<dbReference type="InterPro" id="IPR036734">
    <property type="entry name" value="Neur_chan_lig-bd_sf"/>
</dbReference>
<proteinExistence type="predicted"/>
<evidence type="ECO:0000259" key="7">
    <source>
        <dbReference type="Pfam" id="PF02931"/>
    </source>
</evidence>
<organism evidence="9 10">
    <name type="scientific">Romanomermis culicivorax</name>
    <name type="common">Nematode worm</name>
    <dbReference type="NCBI Taxonomy" id="13658"/>
    <lineage>
        <taxon>Eukaryota</taxon>
        <taxon>Metazoa</taxon>
        <taxon>Ecdysozoa</taxon>
        <taxon>Nematoda</taxon>
        <taxon>Enoplea</taxon>
        <taxon>Dorylaimia</taxon>
        <taxon>Mermithida</taxon>
        <taxon>Mermithoidea</taxon>
        <taxon>Mermithidae</taxon>
        <taxon>Romanomermis</taxon>
    </lineage>
</organism>
<feature type="transmembrane region" description="Helical" evidence="6">
    <location>
        <begin position="133"/>
        <end position="155"/>
    </location>
</feature>
<keyword evidence="3 6" id="KW-1133">Transmembrane helix</keyword>
<accession>A0A915HM19</accession>
<evidence type="ECO:0000256" key="5">
    <source>
        <dbReference type="SAM" id="MobiDB-lite"/>
    </source>
</evidence>
<dbReference type="SUPFAM" id="SSF63712">
    <property type="entry name" value="Nicotinic receptor ligand binding domain-like"/>
    <property type="match status" value="1"/>
</dbReference>
<keyword evidence="2 6" id="KW-0812">Transmembrane</keyword>
<dbReference type="FunFam" id="1.20.58.390:FF:000038">
    <property type="entry name" value="Acetylcholine receptor subunit beta-like 1"/>
    <property type="match status" value="1"/>
</dbReference>
<keyword evidence="4 6" id="KW-0472">Membrane</keyword>
<evidence type="ECO:0000256" key="4">
    <source>
        <dbReference type="ARBA" id="ARBA00023136"/>
    </source>
</evidence>
<feature type="domain" description="Neurotransmitter-gated ion-channel ligand-binding" evidence="7">
    <location>
        <begin position="2"/>
        <end position="87"/>
    </location>
</feature>
<reference evidence="10" key="1">
    <citation type="submission" date="2022-11" db="UniProtKB">
        <authorList>
            <consortium name="WormBaseParasite"/>
        </authorList>
    </citation>
    <scope>IDENTIFICATION</scope>
</reference>
<evidence type="ECO:0000256" key="6">
    <source>
        <dbReference type="SAM" id="Phobius"/>
    </source>
</evidence>
<keyword evidence="9" id="KW-1185">Reference proteome</keyword>
<evidence type="ECO:0000313" key="10">
    <source>
        <dbReference type="WBParaSite" id="nRc.2.0.1.t02530-RA"/>
    </source>
</evidence>
<evidence type="ECO:0000313" key="9">
    <source>
        <dbReference type="Proteomes" id="UP000887565"/>
    </source>
</evidence>
<feature type="transmembrane region" description="Helical" evidence="6">
    <location>
        <begin position="167"/>
        <end position="190"/>
    </location>
</feature>
<dbReference type="Gene3D" id="2.70.170.10">
    <property type="entry name" value="Neurotransmitter-gated ion-channel ligand-binding domain"/>
    <property type="match status" value="1"/>
</dbReference>
<sequence length="287" mass="32112">MLWVPPAIYKSSCTIDVQYFPFDEQTCSLIFGSWTYDENELIFALDQMGIDLGEYATSSIWDLVEAPATLRMHKSRIEFRIRIRRKPLFYTVVLLIPTVLMAFLSMMVFYLPAGAGEKFFFAKSYRTFSIGQVTLTISVLLSLVVFLLLVSKILPPTSITIPLMAKYLLLTFVLNIITILVTVIIINVFFRGPTTHRMPPWVQTTFLEFLPRILCMKRPKDSSRKWRQAPNGGGPCTSDSLRSCASSSRKATSGQTPPPRATPGVVISGVPTVVLQTFSKHSSPAGV</sequence>
<dbReference type="Pfam" id="PF02932">
    <property type="entry name" value="Neur_chan_memb"/>
    <property type="match status" value="1"/>
</dbReference>
<dbReference type="InterPro" id="IPR038050">
    <property type="entry name" value="Neuro_actylchol_rec"/>
</dbReference>
<dbReference type="Pfam" id="PF02931">
    <property type="entry name" value="Neur_chan_LBD"/>
    <property type="match status" value="1"/>
</dbReference>
<dbReference type="GO" id="GO:0005230">
    <property type="term" value="F:extracellular ligand-gated monoatomic ion channel activity"/>
    <property type="evidence" value="ECO:0007669"/>
    <property type="project" value="InterPro"/>
</dbReference>
<feature type="compositionally biased region" description="Low complexity" evidence="5">
    <location>
        <begin position="238"/>
        <end position="248"/>
    </location>
</feature>
<dbReference type="Proteomes" id="UP000887565">
    <property type="component" value="Unplaced"/>
</dbReference>
<feature type="transmembrane region" description="Helical" evidence="6">
    <location>
        <begin position="88"/>
        <end position="113"/>
    </location>
</feature>
<dbReference type="PANTHER" id="PTHR18945">
    <property type="entry name" value="NEUROTRANSMITTER GATED ION CHANNEL"/>
    <property type="match status" value="1"/>
</dbReference>
<dbReference type="WBParaSite" id="nRc.2.0.1.t02530-RA">
    <property type="protein sequence ID" value="nRc.2.0.1.t02530-RA"/>
    <property type="gene ID" value="nRc.2.0.1.g02530"/>
</dbReference>
<evidence type="ECO:0000259" key="8">
    <source>
        <dbReference type="Pfam" id="PF02932"/>
    </source>
</evidence>
<dbReference type="InterPro" id="IPR006029">
    <property type="entry name" value="Neurotrans-gated_channel_TM"/>
</dbReference>
<dbReference type="InterPro" id="IPR018000">
    <property type="entry name" value="Neurotransmitter_ion_chnl_CS"/>
</dbReference>
<evidence type="ECO:0000256" key="2">
    <source>
        <dbReference type="ARBA" id="ARBA00022692"/>
    </source>
</evidence>
<evidence type="ECO:0000256" key="1">
    <source>
        <dbReference type="ARBA" id="ARBA00004141"/>
    </source>
</evidence>
<dbReference type="GO" id="GO:0004888">
    <property type="term" value="F:transmembrane signaling receptor activity"/>
    <property type="evidence" value="ECO:0007669"/>
    <property type="project" value="InterPro"/>
</dbReference>
<dbReference type="OMA" id="IEFRIRI"/>
<dbReference type="Gene3D" id="1.20.58.390">
    <property type="entry name" value="Neurotransmitter-gated ion-channel transmembrane domain"/>
    <property type="match status" value="1"/>
</dbReference>